<proteinExistence type="predicted"/>
<evidence type="ECO:0000313" key="5">
    <source>
        <dbReference type="Proteomes" id="UP000290013"/>
    </source>
</evidence>
<feature type="transmembrane region" description="Helical" evidence="1">
    <location>
        <begin position="115"/>
        <end position="134"/>
    </location>
</feature>
<accession>A0A4U8WD55</accession>
<protein>
    <submittedName>
        <fullName evidence="3">Uncharacterized protein</fullName>
    </submittedName>
</protein>
<evidence type="ECO:0000313" key="2">
    <source>
        <dbReference type="EMBL" id="SDL99931.1"/>
    </source>
</evidence>
<dbReference type="KEGG" id="ctai:NCTC12078_00796"/>
<keyword evidence="4" id="KW-1185">Reference proteome</keyword>
<accession>A0A1G9PN46</accession>
<organism evidence="3 5">
    <name type="scientific">Chryseobacterium taihuense</name>
    <dbReference type="NCBI Taxonomy" id="1141221"/>
    <lineage>
        <taxon>Bacteria</taxon>
        <taxon>Pseudomonadati</taxon>
        <taxon>Bacteroidota</taxon>
        <taxon>Flavobacteriia</taxon>
        <taxon>Flavobacteriales</taxon>
        <taxon>Weeksellaceae</taxon>
        <taxon>Chryseobacterium group</taxon>
        <taxon>Chryseobacterium</taxon>
    </lineage>
</organism>
<keyword evidence="1" id="KW-1133">Transmembrane helix</keyword>
<dbReference type="EMBL" id="FNHD01000010">
    <property type="protein sequence ID" value="SDL99931.1"/>
    <property type="molecule type" value="Genomic_DNA"/>
</dbReference>
<dbReference type="Proteomes" id="UP000290013">
    <property type="component" value="Chromosome"/>
</dbReference>
<gene>
    <name evidence="3" type="ORF">NCTC12078_00796</name>
    <name evidence="2" type="ORF">SAMN05216273_11079</name>
</gene>
<dbReference type="AlphaFoldDB" id="A0A1G9PN46"/>
<feature type="transmembrane region" description="Helical" evidence="1">
    <location>
        <begin position="45"/>
        <end position="62"/>
    </location>
</feature>
<reference evidence="3 5" key="2">
    <citation type="submission" date="2019-02" db="EMBL/GenBank/DDBJ databases">
        <authorList>
            <consortium name="Pathogen Informatics"/>
        </authorList>
    </citation>
    <scope>NUCLEOTIDE SEQUENCE [LARGE SCALE GENOMIC DNA]</scope>
    <source>
        <strain evidence="3 5">3012STDY6944375</strain>
    </source>
</reference>
<evidence type="ECO:0000313" key="4">
    <source>
        <dbReference type="Proteomes" id="UP000199242"/>
    </source>
</evidence>
<feature type="transmembrane region" description="Helical" evidence="1">
    <location>
        <begin position="12"/>
        <end position="33"/>
    </location>
</feature>
<evidence type="ECO:0000313" key="3">
    <source>
        <dbReference type="EMBL" id="VFB02815.1"/>
    </source>
</evidence>
<sequence>MYFGISVLMKNIQLTGLVLVVIGSFLPLVHIPLIGSWNYWQVDHYLAIICWILSVLALFGIMNDNQKLIKISAALLIILFAFTIFATKYQAFSYFSFLPFKSWTETLASTVKLKWGWIVEFAGVFILIFGSKNVKNNLNK</sequence>
<dbReference type="EMBL" id="LR215974">
    <property type="protein sequence ID" value="VFB02815.1"/>
    <property type="molecule type" value="Genomic_DNA"/>
</dbReference>
<feature type="transmembrane region" description="Helical" evidence="1">
    <location>
        <begin position="74"/>
        <end position="95"/>
    </location>
</feature>
<dbReference type="STRING" id="1141221.SAMN05216273_11079"/>
<evidence type="ECO:0000256" key="1">
    <source>
        <dbReference type="SAM" id="Phobius"/>
    </source>
</evidence>
<keyword evidence="1" id="KW-0812">Transmembrane</keyword>
<reference evidence="2 4" key="1">
    <citation type="submission" date="2016-10" db="EMBL/GenBank/DDBJ databases">
        <authorList>
            <person name="Varghese N."/>
            <person name="Submissions S."/>
        </authorList>
    </citation>
    <scope>NUCLEOTIDE SEQUENCE [LARGE SCALE GENOMIC DNA]</scope>
    <source>
        <strain evidence="2 4">CGMCC 1.10941</strain>
    </source>
</reference>
<keyword evidence="1" id="KW-0472">Membrane</keyword>
<name>A0A1G9PN46_9FLAO</name>
<dbReference type="Proteomes" id="UP000199242">
    <property type="component" value="Unassembled WGS sequence"/>
</dbReference>